<dbReference type="STRING" id="1073090.A0A1L9SM78"/>
<feature type="domain" description="NWD NACHT-NTPase N-terminal" evidence="1">
    <location>
        <begin position="34"/>
        <end position="143"/>
    </location>
</feature>
<protein>
    <recommendedName>
        <fullName evidence="1">NWD NACHT-NTPase N-terminal domain-containing protein</fullName>
    </recommendedName>
</protein>
<gene>
    <name evidence="2" type="ORF">ASPZODRAFT_1558339</name>
</gene>
<reference evidence="3" key="1">
    <citation type="journal article" date="2017" name="Genome Biol.">
        <title>Comparative genomics reveals high biological diversity and specific adaptations in the industrially and medically important fungal genus Aspergillus.</title>
        <authorList>
            <person name="de Vries R.P."/>
            <person name="Riley R."/>
            <person name="Wiebenga A."/>
            <person name="Aguilar-Osorio G."/>
            <person name="Amillis S."/>
            <person name="Uchima C.A."/>
            <person name="Anderluh G."/>
            <person name="Asadollahi M."/>
            <person name="Askin M."/>
            <person name="Barry K."/>
            <person name="Battaglia E."/>
            <person name="Bayram O."/>
            <person name="Benocci T."/>
            <person name="Braus-Stromeyer S.A."/>
            <person name="Caldana C."/>
            <person name="Canovas D."/>
            <person name="Cerqueira G.C."/>
            <person name="Chen F."/>
            <person name="Chen W."/>
            <person name="Choi C."/>
            <person name="Clum A."/>
            <person name="Dos Santos R.A."/>
            <person name="Damasio A.R."/>
            <person name="Diallinas G."/>
            <person name="Emri T."/>
            <person name="Fekete E."/>
            <person name="Flipphi M."/>
            <person name="Freyberg S."/>
            <person name="Gallo A."/>
            <person name="Gournas C."/>
            <person name="Habgood R."/>
            <person name="Hainaut M."/>
            <person name="Harispe M.L."/>
            <person name="Henrissat B."/>
            <person name="Hilden K.S."/>
            <person name="Hope R."/>
            <person name="Hossain A."/>
            <person name="Karabika E."/>
            <person name="Karaffa L."/>
            <person name="Karanyi Z."/>
            <person name="Krasevec N."/>
            <person name="Kuo A."/>
            <person name="Kusch H."/>
            <person name="LaButti K."/>
            <person name="Lagendijk E.L."/>
            <person name="Lapidus A."/>
            <person name="Levasseur A."/>
            <person name="Lindquist E."/>
            <person name="Lipzen A."/>
            <person name="Logrieco A.F."/>
            <person name="MacCabe A."/>
            <person name="Maekelae M.R."/>
            <person name="Malavazi I."/>
            <person name="Melin P."/>
            <person name="Meyer V."/>
            <person name="Mielnichuk N."/>
            <person name="Miskei M."/>
            <person name="Molnar A.P."/>
            <person name="Mule G."/>
            <person name="Ngan C.Y."/>
            <person name="Orejas M."/>
            <person name="Orosz E."/>
            <person name="Ouedraogo J.P."/>
            <person name="Overkamp K.M."/>
            <person name="Park H.-S."/>
            <person name="Perrone G."/>
            <person name="Piumi F."/>
            <person name="Punt P.J."/>
            <person name="Ram A.F."/>
            <person name="Ramon A."/>
            <person name="Rauscher S."/>
            <person name="Record E."/>
            <person name="Riano-Pachon D.M."/>
            <person name="Robert V."/>
            <person name="Roehrig J."/>
            <person name="Ruller R."/>
            <person name="Salamov A."/>
            <person name="Salih N.S."/>
            <person name="Samson R.A."/>
            <person name="Sandor E."/>
            <person name="Sanguinetti M."/>
            <person name="Schuetze T."/>
            <person name="Sepcic K."/>
            <person name="Shelest E."/>
            <person name="Sherlock G."/>
            <person name="Sophianopoulou V."/>
            <person name="Squina F.M."/>
            <person name="Sun H."/>
            <person name="Susca A."/>
            <person name="Todd R.B."/>
            <person name="Tsang A."/>
            <person name="Unkles S.E."/>
            <person name="van de Wiele N."/>
            <person name="van Rossen-Uffink D."/>
            <person name="Oliveira J.V."/>
            <person name="Vesth T.C."/>
            <person name="Visser J."/>
            <person name="Yu J.-H."/>
            <person name="Zhou M."/>
            <person name="Andersen M.R."/>
            <person name="Archer D.B."/>
            <person name="Baker S.E."/>
            <person name="Benoit I."/>
            <person name="Brakhage A.A."/>
            <person name="Braus G.H."/>
            <person name="Fischer R."/>
            <person name="Frisvad J.C."/>
            <person name="Goldman G.H."/>
            <person name="Houbraken J."/>
            <person name="Oakley B."/>
            <person name="Pocsi I."/>
            <person name="Scazzocchio C."/>
            <person name="Seiboth B."/>
            <person name="vanKuyk P.A."/>
            <person name="Wortman J."/>
            <person name="Dyer P.S."/>
            <person name="Grigoriev I.V."/>
        </authorList>
    </citation>
    <scope>NUCLEOTIDE SEQUENCE [LARGE SCALE GENOMIC DNA]</scope>
    <source>
        <strain evidence="3">CBS 506.65</strain>
    </source>
</reference>
<dbReference type="Proteomes" id="UP000184188">
    <property type="component" value="Unassembled WGS sequence"/>
</dbReference>
<evidence type="ECO:0000313" key="2">
    <source>
        <dbReference type="EMBL" id="OJJ48298.1"/>
    </source>
</evidence>
<dbReference type="Pfam" id="PF17100">
    <property type="entry name" value="NACHT_N"/>
    <property type="match status" value="1"/>
</dbReference>
<evidence type="ECO:0000259" key="1">
    <source>
        <dbReference type="Pfam" id="PF17100"/>
    </source>
</evidence>
<dbReference type="InterPro" id="IPR031359">
    <property type="entry name" value="NACHT_N"/>
</dbReference>
<dbReference type="EMBL" id="KV878339">
    <property type="protein sequence ID" value="OJJ48298.1"/>
    <property type="molecule type" value="Genomic_DNA"/>
</dbReference>
<keyword evidence="3" id="KW-1185">Reference proteome</keyword>
<name>A0A1L9SM78_9EURO</name>
<organism evidence="2 3">
    <name type="scientific">Penicilliopsis zonata CBS 506.65</name>
    <dbReference type="NCBI Taxonomy" id="1073090"/>
    <lineage>
        <taxon>Eukaryota</taxon>
        <taxon>Fungi</taxon>
        <taxon>Dikarya</taxon>
        <taxon>Ascomycota</taxon>
        <taxon>Pezizomycotina</taxon>
        <taxon>Eurotiomycetes</taxon>
        <taxon>Eurotiomycetidae</taxon>
        <taxon>Eurotiales</taxon>
        <taxon>Aspergillaceae</taxon>
        <taxon>Penicilliopsis</taxon>
    </lineage>
</organism>
<accession>A0A1L9SM78</accession>
<dbReference type="GeneID" id="34612705"/>
<dbReference type="VEuPathDB" id="FungiDB:ASPZODRAFT_1558339"/>
<sequence>MSYKLLPPRYEEKNWVQVQSKPVPRADPSFDAQGLWEEAYYQALEDRSIMDIASAYEAAIRSKILSRHEDGSGSLVREIASLDSLAREQLMTGLVNQDTVESNRSKTIVRISSVFENTNAIISPILSLYPPAAIVWAGVCLLTAPVISLNLHRNLTPADIFRSSTMARHSQTIAKGWSILSRNCRGIST</sequence>
<evidence type="ECO:0000313" key="3">
    <source>
        <dbReference type="Proteomes" id="UP000184188"/>
    </source>
</evidence>
<dbReference type="RefSeq" id="XP_022582808.1">
    <property type="nucleotide sequence ID" value="XM_022726241.1"/>
</dbReference>
<dbReference type="AlphaFoldDB" id="A0A1L9SM78"/>
<proteinExistence type="predicted"/>